<keyword evidence="9" id="KW-1185">Reference proteome</keyword>
<dbReference type="InterPro" id="IPR014729">
    <property type="entry name" value="Rossmann-like_a/b/a_fold"/>
</dbReference>
<evidence type="ECO:0000259" key="7">
    <source>
        <dbReference type="Pfam" id="PF01902"/>
    </source>
</evidence>
<protein>
    <recommendedName>
        <fullName evidence="2">Diphthine--ammonia ligase</fullName>
        <ecNumber evidence="1">6.3.1.14</ecNumber>
    </recommendedName>
    <alternativeName>
        <fullName evidence="3">Diphthamide synthase</fullName>
    </alternativeName>
    <alternativeName>
        <fullName evidence="4">Diphthamide synthetase</fullName>
    </alternativeName>
</protein>
<dbReference type="Pfam" id="PF01042">
    <property type="entry name" value="Ribonuc_L-PSP"/>
    <property type="match status" value="1"/>
</dbReference>
<feature type="domain" description="Diphthamide synthase" evidence="7">
    <location>
        <begin position="40"/>
        <end position="196"/>
    </location>
</feature>
<dbReference type="Gene3D" id="3.90.1490.10">
    <property type="entry name" value="putative n-type atp pyrophosphatase, domain 2"/>
    <property type="match status" value="1"/>
</dbReference>
<dbReference type="CDD" id="cd06155">
    <property type="entry name" value="eu_AANH_C_1"/>
    <property type="match status" value="1"/>
</dbReference>
<dbReference type="SUPFAM" id="SSF55298">
    <property type="entry name" value="YjgF-like"/>
    <property type="match status" value="2"/>
</dbReference>
<comment type="caution">
    <text evidence="8">The sequence shown here is derived from an EMBL/GenBank/DDBJ whole genome shotgun (WGS) entry which is preliminary data.</text>
</comment>
<dbReference type="EMBL" id="ML978160">
    <property type="protein sequence ID" value="KAF2034707.1"/>
    <property type="molecule type" value="Genomic_DNA"/>
</dbReference>
<feature type="compositionally biased region" description="Acidic residues" evidence="6">
    <location>
        <begin position="529"/>
        <end position="540"/>
    </location>
</feature>
<dbReference type="SUPFAM" id="SSF52402">
    <property type="entry name" value="Adenine nucleotide alpha hydrolases-like"/>
    <property type="match status" value="1"/>
</dbReference>
<feature type="region of interest" description="Disordered" evidence="6">
    <location>
        <begin position="523"/>
        <end position="552"/>
    </location>
</feature>
<name>A0A9P4HIL9_9PLEO</name>
<dbReference type="AlphaFoldDB" id="A0A9P4HIL9"/>
<evidence type="ECO:0000256" key="6">
    <source>
        <dbReference type="SAM" id="MobiDB-lite"/>
    </source>
</evidence>
<evidence type="ECO:0000256" key="4">
    <source>
        <dbReference type="ARBA" id="ARBA00031552"/>
    </source>
</evidence>
<evidence type="ECO:0000313" key="9">
    <source>
        <dbReference type="Proteomes" id="UP000799777"/>
    </source>
</evidence>
<organism evidence="8 9">
    <name type="scientific">Setomelanomma holmii</name>
    <dbReference type="NCBI Taxonomy" id="210430"/>
    <lineage>
        <taxon>Eukaryota</taxon>
        <taxon>Fungi</taxon>
        <taxon>Dikarya</taxon>
        <taxon>Ascomycota</taxon>
        <taxon>Pezizomycotina</taxon>
        <taxon>Dothideomycetes</taxon>
        <taxon>Pleosporomycetidae</taxon>
        <taxon>Pleosporales</taxon>
        <taxon>Pleosporineae</taxon>
        <taxon>Phaeosphaeriaceae</taxon>
        <taxon>Setomelanomma</taxon>
    </lineage>
</organism>
<accession>A0A9P4HIL9</accession>
<feature type="compositionally biased region" description="Basic and acidic residues" evidence="6">
    <location>
        <begin position="541"/>
        <end position="552"/>
    </location>
</feature>
<comment type="catalytic activity">
    <reaction evidence="5">
        <text>diphthine-[translation elongation factor 2] + NH4(+) + ATP = diphthamide-[translation elongation factor 2] + AMP + diphosphate + H(+)</text>
        <dbReference type="Rhea" id="RHEA:19753"/>
        <dbReference type="Rhea" id="RHEA-COMP:10172"/>
        <dbReference type="Rhea" id="RHEA-COMP:10174"/>
        <dbReference type="ChEBI" id="CHEBI:15378"/>
        <dbReference type="ChEBI" id="CHEBI:16692"/>
        <dbReference type="ChEBI" id="CHEBI:28938"/>
        <dbReference type="ChEBI" id="CHEBI:30616"/>
        <dbReference type="ChEBI" id="CHEBI:33019"/>
        <dbReference type="ChEBI" id="CHEBI:82696"/>
        <dbReference type="ChEBI" id="CHEBI:456215"/>
        <dbReference type="EC" id="6.3.1.14"/>
    </reaction>
</comment>
<evidence type="ECO:0000256" key="5">
    <source>
        <dbReference type="ARBA" id="ARBA00048108"/>
    </source>
</evidence>
<dbReference type="Proteomes" id="UP000799777">
    <property type="component" value="Unassembled WGS sequence"/>
</dbReference>
<dbReference type="GO" id="GO:0017183">
    <property type="term" value="P:protein histidyl modification to diphthamide"/>
    <property type="evidence" value="ECO:0007669"/>
    <property type="project" value="TreeGrafter"/>
</dbReference>
<dbReference type="CDD" id="cd01994">
    <property type="entry name" value="AANH_PF0828-like"/>
    <property type="match status" value="1"/>
</dbReference>
<sequence>MYQTVGHKVIPLYEQALGVPLYRQEITGKAVNSNRDYELVAQQEQDETEDLVPLLRRVMQAHPEANAVSTGAILSTYQRTRVESVALRLSLTPLSFLWQYPLLPPYSQSSLLHDMASVGQYAVIIKTASGGLDESFLGLDVANQKTIAKLSKTMGRFGEASNGAIVGEGGEFETLALNGPRSLWKRRIKILSSSSKALEGGQTVLAIDETALQDNDIEDEEPSDALRIPHLLDVEFKSLLDAVEAESNDHTVPLRDETIPNEREDGSPVMQDILALEGLPTDTYSDTPTVFTHSNLISDKRTSTDNSPSQQTTNILLRLDHILKQWHLLKANINHCTLLLRSMTDFTVLNPIYGQYFSDVNPPARATIAIGDTMPEGVDVMLSIILDKDEKDRKGKPITSINRQGLHIQSRSYWAPANIGPYSQAILVRLPPAQPKTDDEQQQGGEIVYVAGQIPLVPASMQAYNTHGFTGQALLSLQHLWRIGRAKNVRWWTAAVAFTPASEAPEEHVRIAQDLWKRVHVPPALQSLDDNDDDEDENENEEPHIDPWDRLNRTTAPAFNDSTYRAPIPDLSAVSSPANPGILPVPPCFVAQVSSLPCSVGIEWSATGLTSSSIQFSRNITFPQLTLTSPQNTRSRFYTLQIRDAEDVQVLQRLGEDSVAEWTSAVLYVGRGFVWGDMVREGLVMRGVQWVPCLKVWGEGGREVRGVLVGRVDREVEVREKEDGKGVLGMLRGGLRRTRT</sequence>
<dbReference type="PANTHER" id="PTHR12196:SF2">
    <property type="entry name" value="DIPHTHINE--AMMONIA LIGASE"/>
    <property type="match status" value="1"/>
</dbReference>
<dbReference type="EC" id="6.3.1.14" evidence="1"/>
<dbReference type="OrthoDB" id="686384at2759"/>
<dbReference type="CDD" id="cd06156">
    <property type="entry name" value="eu_AANH_C_2"/>
    <property type="match status" value="1"/>
</dbReference>
<reference evidence="8" key="1">
    <citation type="journal article" date="2020" name="Stud. Mycol.">
        <title>101 Dothideomycetes genomes: a test case for predicting lifestyles and emergence of pathogens.</title>
        <authorList>
            <person name="Haridas S."/>
            <person name="Albert R."/>
            <person name="Binder M."/>
            <person name="Bloem J."/>
            <person name="Labutti K."/>
            <person name="Salamov A."/>
            <person name="Andreopoulos B."/>
            <person name="Baker S."/>
            <person name="Barry K."/>
            <person name="Bills G."/>
            <person name="Bluhm B."/>
            <person name="Cannon C."/>
            <person name="Castanera R."/>
            <person name="Culley D."/>
            <person name="Daum C."/>
            <person name="Ezra D."/>
            <person name="Gonzalez J."/>
            <person name="Henrissat B."/>
            <person name="Kuo A."/>
            <person name="Liang C."/>
            <person name="Lipzen A."/>
            <person name="Lutzoni F."/>
            <person name="Magnuson J."/>
            <person name="Mondo S."/>
            <person name="Nolan M."/>
            <person name="Ohm R."/>
            <person name="Pangilinan J."/>
            <person name="Park H.-J."/>
            <person name="Ramirez L."/>
            <person name="Alfaro M."/>
            <person name="Sun H."/>
            <person name="Tritt A."/>
            <person name="Yoshinaga Y."/>
            <person name="Zwiers L.-H."/>
            <person name="Turgeon B."/>
            <person name="Goodwin S."/>
            <person name="Spatafora J."/>
            <person name="Crous P."/>
            <person name="Grigoriev I."/>
        </authorList>
    </citation>
    <scope>NUCLEOTIDE SEQUENCE</scope>
    <source>
        <strain evidence="8">CBS 110217</strain>
    </source>
</reference>
<dbReference type="InterPro" id="IPR002761">
    <property type="entry name" value="Diphthami_syn_dom"/>
</dbReference>
<dbReference type="InterPro" id="IPR030662">
    <property type="entry name" value="DPH6/MJ0570"/>
</dbReference>
<dbReference type="GO" id="GO:0017178">
    <property type="term" value="F:diphthine-ammonia ligase activity"/>
    <property type="evidence" value="ECO:0007669"/>
    <property type="project" value="UniProtKB-EC"/>
</dbReference>
<dbReference type="Gene3D" id="3.30.1330.40">
    <property type="entry name" value="RutC-like"/>
    <property type="match status" value="2"/>
</dbReference>
<dbReference type="InterPro" id="IPR006175">
    <property type="entry name" value="YjgF/YER057c/UK114"/>
</dbReference>
<evidence type="ECO:0000256" key="1">
    <source>
        <dbReference type="ARBA" id="ARBA00012089"/>
    </source>
</evidence>
<dbReference type="InterPro" id="IPR035959">
    <property type="entry name" value="RutC-like_sf"/>
</dbReference>
<dbReference type="Pfam" id="PF01902">
    <property type="entry name" value="Diphthami_syn_2"/>
    <property type="match status" value="1"/>
</dbReference>
<proteinExistence type="predicted"/>
<gene>
    <name evidence="8" type="ORF">EK21DRAFT_56099</name>
</gene>
<evidence type="ECO:0000256" key="3">
    <source>
        <dbReference type="ARBA" id="ARBA00029814"/>
    </source>
</evidence>
<evidence type="ECO:0000256" key="2">
    <source>
        <dbReference type="ARBA" id="ARBA00018426"/>
    </source>
</evidence>
<dbReference type="PANTHER" id="PTHR12196">
    <property type="entry name" value="DOMAIN OF UNKNOWN FUNCTION 71 DUF71 -CONTAINING PROTEIN"/>
    <property type="match status" value="1"/>
</dbReference>
<dbReference type="Gene3D" id="3.40.50.620">
    <property type="entry name" value="HUPs"/>
    <property type="match status" value="1"/>
</dbReference>
<evidence type="ECO:0000313" key="8">
    <source>
        <dbReference type="EMBL" id="KAF2034707.1"/>
    </source>
</evidence>